<evidence type="ECO:0008006" key="4">
    <source>
        <dbReference type="Google" id="ProtNLM"/>
    </source>
</evidence>
<evidence type="ECO:0000313" key="3">
    <source>
        <dbReference type="Proteomes" id="UP000029590"/>
    </source>
</evidence>
<sequence length="307" mass="31970">MMKAIVARVCPHAGGRRLLALAGVASAVFGGLWAVSGERDWSGIAGARARHGEVLAQRELAERRLDLQPDSRQDPRSIEPEPSRQEEVPGQSSLDDRAGRSPALPENRRNEGEALLDPGWQLIASAHDSGLRIRRLGPAQQAGAEAAAGGMRYYDVAGDGRFGAIGAWVRSLAALPMAVVPVGIEVQRQGDGASFSARLAVSPSGPDAPDVAPGPVAMAAPGPGAAEAGADFGGREPAAMPRVAGIVRDARRGLVLFDAEAGAWSASVGERVGAERITRIDADGVWLGLDDGGGVRHRMVLRGESER</sequence>
<comment type="caution">
    <text evidence="2">The sequence shown here is derived from an EMBL/GenBank/DDBJ whole genome shotgun (WGS) entry which is preliminary data.</text>
</comment>
<organism evidence="2 3">
    <name type="scientific">Burkholderia gladioli</name>
    <name type="common">Pseudomonas marginata</name>
    <name type="synonym">Phytomonas marginata</name>
    <dbReference type="NCBI Taxonomy" id="28095"/>
    <lineage>
        <taxon>Bacteria</taxon>
        <taxon>Pseudomonadati</taxon>
        <taxon>Pseudomonadota</taxon>
        <taxon>Betaproteobacteria</taxon>
        <taxon>Burkholderiales</taxon>
        <taxon>Burkholderiaceae</taxon>
        <taxon>Burkholderia</taxon>
    </lineage>
</organism>
<reference evidence="2 3" key="1">
    <citation type="submission" date="2014-04" db="EMBL/GenBank/DDBJ databases">
        <authorList>
            <person name="Bishop-Lilly K.A."/>
            <person name="Broomall S.M."/>
            <person name="Chain P.S."/>
            <person name="Chertkov O."/>
            <person name="Coyne S.R."/>
            <person name="Daligault H.E."/>
            <person name="Davenport K.W."/>
            <person name="Erkkila T."/>
            <person name="Frey K.G."/>
            <person name="Gibbons H.S."/>
            <person name="Gu W."/>
            <person name="Jaissle J."/>
            <person name="Johnson S.L."/>
            <person name="Koroleva G.I."/>
            <person name="Ladner J.T."/>
            <person name="Lo C.-C."/>
            <person name="Minogue T.D."/>
            <person name="Munk C."/>
            <person name="Palacios G.F."/>
            <person name="Redden C.L."/>
            <person name="Rosenzweig C.N."/>
            <person name="Scholz M.B."/>
            <person name="Teshima H."/>
            <person name="Xu Y."/>
        </authorList>
    </citation>
    <scope>NUCLEOTIDE SEQUENCE [LARGE SCALE GENOMIC DNA]</scope>
    <source>
        <strain evidence="3">gladioli</strain>
    </source>
</reference>
<accession>A0AAW3F9F2</accession>
<dbReference type="KEGG" id="bgo:BM43_1738"/>
<dbReference type="Proteomes" id="UP000029590">
    <property type="component" value="Unassembled WGS sequence"/>
</dbReference>
<protein>
    <recommendedName>
        <fullName evidence="4">Pilus assembly protein PilP</fullName>
    </recommendedName>
</protein>
<name>A0AAW3F9F2_BURGA</name>
<dbReference type="AlphaFoldDB" id="A0AAW3F9F2"/>
<proteinExistence type="predicted"/>
<feature type="region of interest" description="Disordered" evidence="1">
    <location>
        <begin position="62"/>
        <end position="107"/>
    </location>
</feature>
<evidence type="ECO:0000256" key="1">
    <source>
        <dbReference type="SAM" id="MobiDB-lite"/>
    </source>
</evidence>
<dbReference type="EMBL" id="JPGG01000015">
    <property type="protein sequence ID" value="KGC16886.1"/>
    <property type="molecule type" value="Genomic_DNA"/>
</dbReference>
<gene>
    <name evidence="2" type="ORF">DM48_3904</name>
</gene>
<feature type="compositionally biased region" description="Basic and acidic residues" evidence="1">
    <location>
        <begin position="62"/>
        <end position="87"/>
    </location>
</feature>
<dbReference type="RefSeq" id="WP_045577490.1">
    <property type="nucleotide sequence ID" value="NZ_CADEPW010000015.1"/>
</dbReference>
<evidence type="ECO:0000313" key="2">
    <source>
        <dbReference type="EMBL" id="KGC16886.1"/>
    </source>
</evidence>